<evidence type="ECO:0000313" key="1">
    <source>
        <dbReference type="EMBL" id="KAL3624878.1"/>
    </source>
</evidence>
<dbReference type="PROSITE" id="PS50896">
    <property type="entry name" value="LISH"/>
    <property type="match status" value="1"/>
</dbReference>
<evidence type="ECO:0000313" key="2">
    <source>
        <dbReference type="Proteomes" id="UP001632038"/>
    </source>
</evidence>
<sequence length="42" mass="4961">MENWDPQMMLDLYIHNYMTKKNMQTSADIFANEANFHPNALA</sequence>
<dbReference type="InterPro" id="IPR006594">
    <property type="entry name" value="LisH"/>
</dbReference>
<comment type="caution">
    <text evidence="1">The sequence shown here is derived from an EMBL/GenBank/DDBJ whole genome shotgun (WGS) entry which is preliminary data.</text>
</comment>
<proteinExistence type="predicted"/>
<accession>A0ABD3C514</accession>
<dbReference type="EMBL" id="JAVIJP010000053">
    <property type="protein sequence ID" value="KAL3624878.1"/>
    <property type="molecule type" value="Genomic_DNA"/>
</dbReference>
<organism evidence="1 2">
    <name type="scientific">Castilleja foliolosa</name>
    <dbReference type="NCBI Taxonomy" id="1961234"/>
    <lineage>
        <taxon>Eukaryota</taxon>
        <taxon>Viridiplantae</taxon>
        <taxon>Streptophyta</taxon>
        <taxon>Embryophyta</taxon>
        <taxon>Tracheophyta</taxon>
        <taxon>Spermatophyta</taxon>
        <taxon>Magnoliopsida</taxon>
        <taxon>eudicotyledons</taxon>
        <taxon>Gunneridae</taxon>
        <taxon>Pentapetalae</taxon>
        <taxon>asterids</taxon>
        <taxon>lamiids</taxon>
        <taxon>Lamiales</taxon>
        <taxon>Orobanchaceae</taxon>
        <taxon>Pedicularideae</taxon>
        <taxon>Castillejinae</taxon>
        <taxon>Castilleja</taxon>
    </lineage>
</organism>
<keyword evidence="2" id="KW-1185">Reference proteome</keyword>
<dbReference type="Proteomes" id="UP001632038">
    <property type="component" value="Unassembled WGS sequence"/>
</dbReference>
<dbReference type="AlphaFoldDB" id="A0ABD3C514"/>
<name>A0ABD3C514_9LAMI</name>
<protein>
    <recommendedName>
        <fullName evidence="3">LisH domain-containing protein</fullName>
    </recommendedName>
</protein>
<gene>
    <name evidence="1" type="ORF">CASFOL_031546</name>
</gene>
<evidence type="ECO:0008006" key="3">
    <source>
        <dbReference type="Google" id="ProtNLM"/>
    </source>
</evidence>
<reference evidence="2" key="1">
    <citation type="journal article" date="2024" name="IScience">
        <title>Strigolactones Initiate the Formation of Haustorium-like Structures in Castilleja.</title>
        <authorList>
            <person name="Buerger M."/>
            <person name="Peterson D."/>
            <person name="Chory J."/>
        </authorList>
    </citation>
    <scope>NUCLEOTIDE SEQUENCE [LARGE SCALE GENOMIC DNA]</scope>
</reference>
<dbReference type="Pfam" id="PF08513">
    <property type="entry name" value="LisH"/>
    <property type="match status" value="1"/>
</dbReference>